<accession>A0A5J5BGJ8</accession>
<dbReference type="Proteomes" id="UP000325577">
    <property type="component" value="Linkage Group LG12"/>
</dbReference>
<sequence>MRTPSGCLEDFLKDIHNRIKVISGCEYSSSSISRHLGWKAQINATLEVYDFLSYVNGSIPMPSEKIEVTTGNATEMIANPRFTEWKKAN</sequence>
<dbReference type="EMBL" id="CM018035">
    <property type="protein sequence ID" value="KAA8541748.1"/>
    <property type="molecule type" value="Genomic_DNA"/>
</dbReference>
<proteinExistence type="predicted"/>
<dbReference type="AlphaFoldDB" id="A0A5J5BGJ8"/>
<keyword evidence="2" id="KW-1185">Reference proteome</keyword>
<dbReference type="OrthoDB" id="1845088at2759"/>
<name>A0A5J5BGJ8_9ASTE</name>
<gene>
    <name evidence="1" type="ORF">F0562_022900</name>
</gene>
<evidence type="ECO:0000313" key="2">
    <source>
        <dbReference type="Proteomes" id="UP000325577"/>
    </source>
</evidence>
<reference evidence="1 2" key="1">
    <citation type="submission" date="2019-09" db="EMBL/GenBank/DDBJ databases">
        <title>A chromosome-level genome assembly of the Chinese tupelo Nyssa sinensis.</title>
        <authorList>
            <person name="Yang X."/>
            <person name="Kang M."/>
            <person name="Yang Y."/>
            <person name="Xiong H."/>
            <person name="Wang M."/>
            <person name="Zhang Z."/>
            <person name="Wang Z."/>
            <person name="Wu H."/>
            <person name="Ma T."/>
            <person name="Liu J."/>
            <person name="Xi Z."/>
        </authorList>
    </citation>
    <scope>NUCLEOTIDE SEQUENCE [LARGE SCALE GENOMIC DNA]</scope>
    <source>
        <strain evidence="1">J267</strain>
        <tissue evidence="1">Leaf</tissue>
    </source>
</reference>
<protein>
    <submittedName>
        <fullName evidence="1">Uncharacterized protein</fullName>
    </submittedName>
</protein>
<evidence type="ECO:0000313" key="1">
    <source>
        <dbReference type="EMBL" id="KAA8541748.1"/>
    </source>
</evidence>
<organism evidence="1 2">
    <name type="scientific">Nyssa sinensis</name>
    <dbReference type="NCBI Taxonomy" id="561372"/>
    <lineage>
        <taxon>Eukaryota</taxon>
        <taxon>Viridiplantae</taxon>
        <taxon>Streptophyta</taxon>
        <taxon>Embryophyta</taxon>
        <taxon>Tracheophyta</taxon>
        <taxon>Spermatophyta</taxon>
        <taxon>Magnoliopsida</taxon>
        <taxon>eudicotyledons</taxon>
        <taxon>Gunneridae</taxon>
        <taxon>Pentapetalae</taxon>
        <taxon>asterids</taxon>
        <taxon>Cornales</taxon>
        <taxon>Nyssaceae</taxon>
        <taxon>Nyssa</taxon>
    </lineage>
</organism>